<reference evidence="1" key="1">
    <citation type="submission" date="2020-06" db="EMBL/GenBank/DDBJ databases">
        <title>Legume-microbial interactions unlock mineral nutrients during tropical forest succession.</title>
        <authorList>
            <person name="Epihov D.Z."/>
        </authorList>
    </citation>
    <scope>NUCLEOTIDE SEQUENCE [LARGE SCALE GENOMIC DNA]</scope>
    <source>
        <strain evidence="1">Pan2503</strain>
    </source>
</reference>
<protein>
    <submittedName>
        <fullName evidence="1">Glutamate racemase</fullName>
    </submittedName>
</protein>
<gene>
    <name evidence="1" type="ORF">HRJ53_09285</name>
</gene>
<dbReference type="GO" id="GO:0016855">
    <property type="term" value="F:racemase and epimerase activity, acting on amino acids and derivatives"/>
    <property type="evidence" value="ECO:0007669"/>
    <property type="project" value="InterPro"/>
</dbReference>
<dbReference type="Proteomes" id="UP000567293">
    <property type="component" value="Unassembled WGS sequence"/>
</dbReference>
<dbReference type="InterPro" id="IPR001920">
    <property type="entry name" value="Asp/Glu_race"/>
</dbReference>
<sequence length="66" mass="7299">MTRTPSLNRPIGVFDSGVGGLTVLQALRRRLPHRDFAYLGDTARVPYGRKPPQMVVEFAVGIADFL</sequence>
<comment type="caution">
    <text evidence="1">The sequence shown here is derived from an EMBL/GenBank/DDBJ whole genome shotgun (WGS) entry which is preliminary data.</text>
</comment>
<evidence type="ECO:0000313" key="2">
    <source>
        <dbReference type="Proteomes" id="UP000567293"/>
    </source>
</evidence>
<keyword evidence="2" id="KW-1185">Reference proteome</keyword>
<evidence type="ECO:0000313" key="1">
    <source>
        <dbReference type="EMBL" id="MBA0085177.1"/>
    </source>
</evidence>
<proteinExistence type="predicted"/>
<accession>A0A7V8NPK9</accession>
<dbReference type="Gene3D" id="3.40.50.1860">
    <property type="match status" value="1"/>
</dbReference>
<feature type="non-terminal residue" evidence="1">
    <location>
        <position position="66"/>
    </location>
</feature>
<dbReference type="AlphaFoldDB" id="A0A7V8NPK9"/>
<organism evidence="1 2">
    <name type="scientific">Candidatus Acidiferrum panamense</name>
    <dbReference type="NCBI Taxonomy" id="2741543"/>
    <lineage>
        <taxon>Bacteria</taxon>
        <taxon>Pseudomonadati</taxon>
        <taxon>Acidobacteriota</taxon>
        <taxon>Terriglobia</taxon>
        <taxon>Candidatus Acidiferrales</taxon>
        <taxon>Candidatus Acidiferrum</taxon>
    </lineage>
</organism>
<dbReference type="EMBL" id="JACDQQ010000898">
    <property type="protein sequence ID" value="MBA0085177.1"/>
    <property type="molecule type" value="Genomic_DNA"/>
</dbReference>
<dbReference type="SUPFAM" id="SSF53681">
    <property type="entry name" value="Aspartate/glutamate racemase"/>
    <property type="match status" value="1"/>
</dbReference>
<name>A0A7V8NPK9_9BACT</name>